<dbReference type="AlphaFoldDB" id="A0A9P4LF79"/>
<name>A0A9P4LF79_9PLEO</name>
<evidence type="ECO:0000313" key="1">
    <source>
        <dbReference type="EMBL" id="KAF2022863.1"/>
    </source>
</evidence>
<reference evidence="1" key="1">
    <citation type="journal article" date="2020" name="Stud. Mycol.">
        <title>101 Dothideomycetes genomes: a test case for predicting lifestyles and emergence of pathogens.</title>
        <authorList>
            <person name="Haridas S."/>
            <person name="Albert R."/>
            <person name="Binder M."/>
            <person name="Bloem J."/>
            <person name="Labutti K."/>
            <person name="Salamov A."/>
            <person name="Andreopoulos B."/>
            <person name="Baker S."/>
            <person name="Barry K."/>
            <person name="Bills G."/>
            <person name="Bluhm B."/>
            <person name="Cannon C."/>
            <person name="Castanera R."/>
            <person name="Culley D."/>
            <person name="Daum C."/>
            <person name="Ezra D."/>
            <person name="Gonzalez J."/>
            <person name="Henrissat B."/>
            <person name="Kuo A."/>
            <person name="Liang C."/>
            <person name="Lipzen A."/>
            <person name="Lutzoni F."/>
            <person name="Magnuson J."/>
            <person name="Mondo S."/>
            <person name="Nolan M."/>
            <person name="Ohm R."/>
            <person name="Pangilinan J."/>
            <person name="Park H.-J."/>
            <person name="Ramirez L."/>
            <person name="Alfaro M."/>
            <person name="Sun H."/>
            <person name="Tritt A."/>
            <person name="Yoshinaga Y."/>
            <person name="Zwiers L.-H."/>
            <person name="Turgeon B."/>
            <person name="Goodwin S."/>
            <person name="Spatafora J."/>
            <person name="Crous P."/>
            <person name="Grigoriev I."/>
        </authorList>
    </citation>
    <scope>NUCLEOTIDE SEQUENCE</scope>
    <source>
        <strain evidence="1">CBS 110217</strain>
    </source>
</reference>
<keyword evidence="2" id="KW-1185">Reference proteome</keyword>
<dbReference type="PANTHER" id="PTHR10622:SF11">
    <property type="entry name" value="HET-DOMAIN-CONTAINING PROTEIN"/>
    <property type="match status" value="1"/>
</dbReference>
<dbReference type="PANTHER" id="PTHR10622">
    <property type="entry name" value="HET DOMAIN-CONTAINING PROTEIN"/>
    <property type="match status" value="1"/>
</dbReference>
<accession>A0A9P4LF79</accession>
<gene>
    <name evidence="1" type="ORF">EK21DRAFT_95380</name>
</gene>
<dbReference type="Proteomes" id="UP000799777">
    <property type="component" value="Unassembled WGS sequence"/>
</dbReference>
<protein>
    <submittedName>
        <fullName evidence="1">Uncharacterized protein</fullName>
    </submittedName>
</protein>
<dbReference type="OrthoDB" id="674604at2759"/>
<organism evidence="1 2">
    <name type="scientific">Setomelanomma holmii</name>
    <dbReference type="NCBI Taxonomy" id="210430"/>
    <lineage>
        <taxon>Eukaryota</taxon>
        <taxon>Fungi</taxon>
        <taxon>Dikarya</taxon>
        <taxon>Ascomycota</taxon>
        <taxon>Pezizomycotina</taxon>
        <taxon>Dothideomycetes</taxon>
        <taxon>Pleosporomycetidae</taxon>
        <taxon>Pleosporales</taxon>
        <taxon>Pleosporineae</taxon>
        <taxon>Phaeosphaeriaceae</taxon>
        <taxon>Setomelanomma</taxon>
    </lineage>
</organism>
<proteinExistence type="predicted"/>
<comment type="caution">
    <text evidence="1">The sequence shown here is derived from an EMBL/GenBank/DDBJ whole genome shotgun (WGS) entry which is preliminary data.</text>
</comment>
<sequence>MRLLKHGEDGCLTFTTFDENSIPHFAILSHTWGEDTEEVTLADLAQGGTSLAMRKFGSSESKHSKMGYSTFGSTHAASISRTRLSSPTLSSPCSAGTKTRPSATYTYQTYQQKKTKADNIYTESTWVPAFKSSRWFTRGCTLQELLAPSIVEFFSQERAVDGM</sequence>
<dbReference type="EMBL" id="ML978420">
    <property type="protein sequence ID" value="KAF2022863.1"/>
    <property type="molecule type" value="Genomic_DNA"/>
</dbReference>
<evidence type="ECO:0000313" key="2">
    <source>
        <dbReference type="Proteomes" id="UP000799777"/>
    </source>
</evidence>